<keyword evidence="3" id="KW-1185">Reference proteome</keyword>
<gene>
    <name evidence="2" type="ORF">EYS08_03065</name>
</gene>
<dbReference type="Proteomes" id="UP000291819">
    <property type="component" value="Unassembled WGS sequence"/>
</dbReference>
<protein>
    <submittedName>
        <fullName evidence="2">Uncharacterized protein</fullName>
    </submittedName>
</protein>
<evidence type="ECO:0000313" key="3">
    <source>
        <dbReference type="Proteomes" id="UP000291819"/>
    </source>
</evidence>
<dbReference type="RefSeq" id="WP_131028388.1">
    <property type="nucleotide sequence ID" value="NZ_SIXF01000002.1"/>
</dbReference>
<dbReference type="EMBL" id="SIXF01000002">
    <property type="protein sequence ID" value="TBO44308.1"/>
    <property type="molecule type" value="Genomic_DNA"/>
</dbReference>
<reference evidence="2 3" key="1">
    <citation type="submission" date="2019-02" db="EMBL/GenBank/DDBJ databases">
        <title>Pedobacter kyonggii whole genome sequence analysis.</title>
        <authorList>
            <person name="Dahal R.H."/>
        </authorList>
    </citation>
    <scope>NUCLEOTIDE SEQUENCE [LARGE SCALE GENOMIC DNA]</scope>
    <source>
        <strain evidence="2 3">K-4-11-1</strain>
    </source>
</reference>
<evidence type="ECO:0000256" key="1">
    <source>
        <dbReference type="SAM" id="Phobius"/>
    </source>
</evidence>
<feature type="transmembrane region" description="Helical" evidence="1">
    <location>
        <begin position="12"/>
        <end position="32"/>
    </location>
</feature>
<name>A0A4Q9HGE9_9SPHI</name>
<keyword evidence="1" id="KW-0812">Transmembrane</keyword>
<proteinExistence type="predicted"/>
<evidence type="ECO:0000313" key="2">
    <source>
        <dbReference type="EMBL" id="TBO44308.1"/>
    </source>
</evidence>
<keyword evidence="1" id="KW-0472">Membrane</keyword>
<sequence length="237" mass="27280">MEKTTANIRELLCTILPMAISVNTAVFFIRHLNHCMRIYISYLLKHFFYLPERKKFTQLFIHDRKHSCFTVIPDGNKNCPGNEGLKLFGRKWVFGEVRLRTYINKNKKQKFFEHFFDIIKSSTYMNRLFNLKNIAVAAIFALTGVVGLSAFTNSEKNNKSERKLVKQWFTYNGTTTAGQNNNLNYTEYTQPGEPEDCGGVDMRCAIFADPVVISGVTRPDLSTIDDTKTKLQPLPQQ</sequence>
<dbReference type="OrthoDB" id="9814627at2"/>
<dbReference type="AlphaFoldDB" id="A0A4Q9HGE9"/>
<organism evidence="2 3">
    <name type="scientific">Pedobacter kyonggii</name>
    <dbReference type="NCBI Taxonomy" id="1926871"/>
    <lineage>
        <taxon>Bacteria</taxon>
        <taxon>Pseudomonadati</taxon>
        <taxon>Bacteroidota</taxon>
        <taxon>Sphingobacteriia</taxon>
        <taxon>Sphingobacteriales</taxon>
        <taxon>Sphingobacteriaceae</taxon>
        <taxon>Pedobacter</taxon>
    </lineage>
</organism>
<accession>A0A4Q9HGE9</accession>
<comment type="caution">
    <text evidence="2">The sequence shown here is derived from an EMBL/GenBank/DDBJ whole genome shotgun (WGS) entry which is preliminary data.</text>
</comment>
<keyword evidence="1" id="KW-1133">Transmembrane helix</keyword>
<feature type="transmembrane region" description="Helical" evidence="1">
    <location>
        <begin position="134"/>
        <end position="153"/>
    </location>
</feature>